<dbReference type="GO" id="GO:0043531">
    <property type="term" value="F:ADP binding"/>
    <property type="evidence" value="ECO:0007669"/>
    <property type="project" value="TreeGrafter"/>
</dbReference>
<keyword evidence="16" id="KW-1185">Reference proteome</keyword>
<evidence type="ECO:0000256" key="1">
    <source>
        <dbReference type="ARBA" id="ARBA00000642"/>
    </source>
</evidence>
<keyword evidence="6 11" id="KW-0963">Cytoplasm</keyword>
<dbReference type="Proteomes" id="UP000035068">
    <property type="component" value="Unassembled WGS sequence"/>
</dbReference>
<comment type="catalytic activity">
    <reaction evidence="1 11 14">
        <text>(2R)-3-phosphoglycerate + ATP = (2R)-3-phospho-glyceroyl phosphate + ADP</text>
        <dbReference type="Rhea" id="RHEA:14801"/>
        <dbReference type="ChEBI" id="CHEBI:30616"/>
        <dbReference type="ChEBI" id="CHEBI:57604"/>
        <dbReference type="ChEBI" id="CHEBI:58272"/>
        <dbReference type="ChEBI" id="CHEBI:456216"/>
        <dbReference type="EC" id="2.7.2.3"/>
    </reaction>
</comment>
<keyword evidence="8 11" id="KW-0547">Nucleotide-binding</keyword>
<dbReference type="CDD" id="cd00318">
    <property type="entry name" value="Phosphoglycerate_kinase"/>
    <property type="match status" value="1"/>
</dbReference>
<feature type="binding site" evidence="11">
    <location>
        <position position="153"/>
    </location>
    <ligand>
        <name>substrate</name>
    </ligand>
</feature>
<organism evidence="15 16">
    <name type="scientific">Geoalkalibacter ferrihydriticus DSM 17813</name>
    <dbReference type="NCBI Taxonomy" id="1121915"/>
    <lineage>
        <taxon>Bacteria</taxon>
        <taxon>Pseudomonadati</taxon>
        <taxon>Thermodesulfobacteriota</taxon>
        <taxon>Desulfuromonadia</taxon>
        <taxon>Desulfuromonadales</taxon>
        <taxon>Geoalkalibacteraceae</taxon>
        <taxon>Geoalkalibacter</taxon>
    </lineage>
</organism>
<evidence type="ECO:0000256" key="2">
    <source>
        <dbReference type="ARBA" id="ARBA00004496"/>
    </source>
</evidence>
<keyword evidence="7 11" id="KW-0808">Transferase</keyword>
<dbReference type="GO" id="GO:0006094">
    <property type="term" value="P:gluconeogenesis"/>
    <property type="evidence" value="ECO:0007669"/>
    <property type="project" value="TreeGrafter"/>
</dbReference>
<protein>
    <recommendedName>
        <fullName evidence="5 11">Phosphoglycerate kinase</fullName>
        <ecNumber evidence="5 11">2.7.2.3</ecNumber>
    </recommendedName>
</protein>
<dbReference type="EC" id="2.7.2.3" evidence="5 11"/>
<feature type="binding site" evidence="11 13">
    <location>
        <position position="204"/>
    </location>
    <ligand>
        <name>ATP</name>
        <dbReference type="ChEBI" id="CHEBI:30616"/>
    </ligand>
</feature>
<reference evidence="15 16" key="1">
    <citation type="submission" date="2014-12" db="EMBL/GenBank/DDBJ databases">
        <title>Genomes of Geoalkalibacter ferrihydriticus and Geoalkalibacter subterraneus, two haloalkaliphilic metal-reducing members of the Geobacteraceae.</title>
        <authorList>
            <person name="Badalamenti J.P."/>
            <person name="Torres C.I."/>
            <person name="Krajmalnik-Brown R."/>
            <person name="Bond D.R."/>
        </authorList>
    </citation>
    <scope>NUCLEOTIDE SEQUENCE [LARGE SCALE GENOMIC DNA]</scope>
    <source>
        <strain evidence="15 16">DSM 17813</strain>
    </source>
</reference>
<keyword evidence="10 11" id="KW-0067">ATP-binding</keyword>
<feature type="binding site" evidence="12">
    <location>
        <position position="38"/>
    </location>
    <ligand>
        <name>(2R)-3-phosphoglycerate</name>
        <dbReference type="ChEBI" id="CHEBI:58272"/>
    </ligand>
</feature>
<comment type="subunit">
    <text evidence="4 11">Monomer.</text>
</comment>
<dbReference type="InterPro" id="IPR001576">
    <property type="entry name" value="Phosphoglycerate_kinase"/>
</dbReference>
<feature type="binding site" evidence="12">
    <location>
        <position position="153"/>
    </location>
    <ligand>
        <name>(2R)-3-phosphoglycerate</name>
        <dbReference type="ChEBI" id="CHEBI:58272"/>
    </ligand>
</feature>
<dbReference type="SUPFAM" id="SSF53748">
    <property type="entry name" value="Phosphoglycerate kinase"/>
    <property type="match status" value="1"/>
</dbReference>
<feature type="binding site" evidence="11 12">
    <location>
        <begin position="61"/>
        <end position="64"/>
    </location>
    <ligand>
        <name>substrate</name>
    </ligand>
</feature>
<dbReference type="InterPro" id="IPR036043">
    <property type="entry name" value="Phosphoglycerate_kinase_sf"/>
</dbReference>
<dbReference type="InterPro" id="IPR015911">
    <property type="entry name" value="Phosphoglycerate_kinase_CS"/>
</dbReference>
<evidence type="ECO:0000256" key="6">
    <source>
        <dbReference type="ARBA" id="ARBA00022490"/>
    </source>
</evidence>
<keyword evidence="11" id="KW-0324">Glycolysis</keyword>
<dbReference type="GO" id="GO:0005524">
    <property type="term" value="F:ATP binding"/>
    <property type="evidence" value="ECO:0007669"/>
    <property type="project" value="UniProtKB-KW"/>
</dbReference>
<gene>
    <name evidence="11 15" type="primary">pgk</name>
    <name evidence="15" type="ORF">GFER_16525</name>
</gene>
<evidence type="ECO:0000256" key="11">
    <source>
        <dbReference type="HAMAP-Rule" id="MF_00145"/>
    </source>
</evidence>
<feature type="binding site" evidence="11 12">
    <location>
        <begin position="22"/>
        <end position="24"/>
    </location>
    <ligand>
        <name>substrate</name>
    </ligand>
</feature>
<evidence type="ECO:0000256" key="5">
    <source>
        <dbReference type="ARBA" id="ARBA00013061"/>
    </source>
</evidence>
<dbReference type="EMBL" id="JWJD01000010">
    <property type="protein sequence ID" value="KIH75543.1"/>
    <property type="molecule type" value="Genomic_DNA"/>
</dbReference>
<dbReference type="RefSeq" id="WP_040101128.1">
    <property type="nucleotide sequence ID" value="NZ_JWJD01000010.1"/>
</dbReference>
<evidence type="ECO:0000256" key="7">
    <source>
        <dbReference type="ARBA" id="ARBA00022679"/>
    </source>
</evidence>
<sequence length="396" mass="42659">MSRKMTLEDVDFSGKRVFCRVDFNVPLNDRQEIEDDTRITAALPTLRYIVDHGGRLILASHLGRPKGKPEDKYSLAPVAPYLAKLLGRPVAMAKDCVGPTVIALTNEMNDGDVLLLENMRFHPGEEKNDSAFSRELAQLADIYVNDAFGTAHRAHASTEGVARLLQPAVAGYLMGKELEYLSGALADPKRPFVAVIGGAKVSDKISVIENLLNKVDTLIIGGGMAYTFLRSQGVDVGKSLVEEDRIELAGRLVEQAKQKGVNLLLPQDHVIAREFKADADHKICDNTDFEPDWMALDIGPLTISGYEKALREAATVVWNGPMGVFEFDAFAKGTFAVARTLAEAKATTIIGGGDSVSAVKKAGLEDKMSHISTGGGASLELLEGKDLPGVAALTNK</sequence>
<accession>A0A0C2EAE4</accession>
<dbReference type="UniPathway" id="UPA00109">
    <property type="reaction ID" value="UER00185"/>
</dbReference>
<comment type="caution">
    <text evidence="15">The sequence shown here is derived from an EMBL/GenBank/DDBJ whole genome shotgun (WGS) entry which is preliminary data.</text>
</comment>
<name>A0A0C2EAE4_9BACT</name>
<feature type="binding site" evidence="11 13">
    <location>
        <position position="326"/>
    </location>
    <ligand>
        <name>ATP</name>
        <dbReference type="ChEBI" id="CHEBI:30616"/>
    </ligand>
</feature>
<comment type="pathway">
    <text evidence="11">Carbohydrate degradation; glycolysis; pyruvate from D-glyceraldehyde 3-phosphate: step 2/5.</text>
</comment>
<feature type="binding site" evidence="11">
    <location>
        <position position="38"/>
    </location>
    <ligand>
        <name>substrate</name>
    </ligand>
</feature>
<dbReference type="GO" id="GO:0004618">
    <property type="term" value="F:phosphoglycerate kinase activity"/>
    <property type="evidence" value="ECO:0007669"/>
    <property type="project" value="UniProtKB-UniRule"/>
</dbReference>
<dbReference type="FunFam" id="3.40.50.1260:FF:000007">
    <property type="entry name" value="Phosphoglycerate kinase"/>
    <property type="match status" value="1"/>
</dbReference>
<dbReference type="PANTHER" id="PTHR11406">
    <property type="entry name" value="PHOSPHOGLYCERATE KINASE"/>
    <property type="match status" value="1"/>
</dbReference>
<evidence type="ECO:0000256" key="14">
    <source>
        <dbReference type="RuleBase" id="RU000532"/>
    </source>
</evidence>
<comment type="caution">
    <text evidence="11">Lacks conserved residue(s) required for the propagation of feature annotation.</text>
</comment>
<comment type="similarity">
    <text evidence="3 11 14">Belongs to the phosphoglycerate kinase family.</text>
</comment>
<dbReference type="GO" id="GO:0005829">
    <property type="term" value="C:cytosol"/>
    <property type="evidence" value="ECO:0007669"/>
    <property type="project" value="TreeGrafter"/>
</dbReference>
<dbReference type="PIRSF" id="PIRSF000724">
    <property type="entry name" value="Pgk"/>
    <property type="match status" value="1"/>
</dbReference>
<dbReference type="InterPro" id="IPR015824">
    <property type="entry name" value="Phosphoglycerate_kinase_N"/>
</dbReference>
<dbReference type="HAMAP" id="MF_00145">
    <property type="entry name" value="Phosphoglyc_kinase"/>
    <property type="match status" value="1"/>
</dbReference>
<dbReference type="AlphaFoldDB" id="A0A0C2EAE4"/>
<evidence type="ECO:0000256" key="12">
    <source>
        <dbReference type="PIRSR" id="PIRSR000724-1"/>
    </source>
</evidence>
<feature type="binding site" evidence="12">
    <location>
        <position position="120"/>
    </location>
    <ligand>
        <name>(2R)-3-phosphoglycerate</name>
        <dbReference type="ChEBI" id="CHEBI:58272"/>
    </ligand>
</feature>
<dbReference type="PROSITE" id="PS00111">
    <property type="entry name" value="PGLYCERATE_KINASE"/>
    <property type="match status" value="1"/>
</dbReference>
<evidence type="ECO:0000256" key="10">
    <source>
        <dbReference type="ARBA" id="ARBA00022840"/>
    </source>
</evidence>
<dbReference type="Gene3D" id="3.40.50.1260">
    <property type="entry name" value="Phosphoglycerate kinase, N-terminal domain"/>
    <property type="match status" value="2"/>
</dbReference>
<evidence type="ECO:0000313" key="15">
    <source>
        <dbReference type="EMBL" id="KIH75543.1"/>
    </source>
</evidence>
<dbReference type="Pfam" id="PF00162">
    <property type="entry name" value="PGK"/>
    <property type="match status" value="1"/>
</dbReference>
<dbReference type="PRINTS" id="PR00477">
    <property type="entry name" value="PHGLYCKINASE"/>
</dbReference>
<feature type="binding site" evidence="11">
    <location>
        <position position="120"/>
    </location>
    <ligand>
        <name>substrate</name>
    </ligand>
</feature>
<keyword evidence="9 11" id="KW-0418">Kinase</keyword>
<dbReference type="FunFam" id="3.40.50.1260:FF:000002">
    <property type="entry name" value="Phosphoglycerate kinase"/>
    <property type="match status" value="1"/>
</dbReference>
<evidence type="ECO:0000313" key="16">
    <source>
        <dbReference type="Proteomes" id="UP000035068"/>
    </source>
</evidence>
<comment type="subcellular location">
    <subcellularLocation>
        <location evidence="2 11">Cytoplasm</location>
    </subcellularLocation>
</comment>
<evidence type="ECO:0000256" key="8">
    <source>
        <dbReference type="ARBA" id="ARBA00022741"/>
    </source>
</evidence>
<evidence type="ECO:0000256" key="4">
    <source>
        <dbReference type="ARBA" id="ARBA00011245"/>
    </source>
</evidence>
<evidence type="ECO:0000256" key="13">
    <source>
        <dbReference type="PIRSR" id="PIRSR000724-2"/>
    </source>
</evidence>
<dbReference type="PANTHER" id="PTHR11406:SF23">
    <property type="entry name" value="PHOSPHOGLYCERATE KINASE 1, CHLOROPLASTIC-RELATED"/>
    <property type="match status" value="1"/>
</dbReference>
<feature type="binding site" evidence="11 13">
    <location>
        <begin position="352"/>
        <end position="355"/>
    </location>
    <ligand>
        <name>ATP</name>
        <dbReference type="ChEBI" id="CHEBI:30616"/>
    </ligand>
</feature>
<dbReference type="GO" id="GO:0006096">
    <property type="term" value="P:glycolytic process"/>
    <property type="evidence" value="ECO:0007669"/>
    <property type="project" value="UniProtKB-UniRule"/>
</dbReference>
<evidence type="ECO:0000256" key="3">
    <source>
        <dbReference type="ARBA" id="ARBA00008982"/>
    </source>
</evidence>
<proteinExistence type="inferred from homology"/>
<evidence type="ECO:0000256" key="9">
    <source>
        <dbReference type="ARBA" id="ARBA00022777"/>
    </source>
</evidence>